<feature type="compositionally biased region" description="Basic and acidic residues" evidence="2">
    <location>
        <begin position="346"/>
        <end position="357"/>
    </location>
</feature>
<dbReference type="Proteomes" id="UP000483820">
    <property type="component" value="Chromosome III"/>
</dbReference>
<organism evidence="3 4">
    <name type="scientific">Caenorhabditis remanei</name>
    <name type="common">Caenorhabditis vulgaris</name>
    <dbReference type="NCBI Taxonomy" id="31234"/>
    <lineage>
        <taxon>Eukaryota</taxon>
        <taxon>Metazoa</taxon>
        <taxon>Ecdysozoa</taxon>
        <taxon>Nematoda</taxon>
        <taxon>Chromadorea</taxon>
        <taxon>Rhabditida</taxon>
        <taxon>Rhabditina</taxon>
        <taxon>Rhabditomorpha</taxon>
        <taxon>Rhabditoidea</taxon>
        <taxon>Rhabditidae</taxon>
        <taxon>Peloderinae</taxon>
        <taxon>Caenorhabditis</taxon>
    </lineage>
</organism>
<sequence length="576" mass="67307">MSSTMKKYNKTRWQDFSFQETRIIERGQRKLHDWIAIFPNGREIRFNVSCFEKEYLKLEKMNVFIIDDDDLSFIQSTKKNEDAPVNMMSFEPFMIGRKKHFYVRAINTGNPIEFGPMVYSRKVFTDEILQIIPLLMKQQNTPLADSDRRLETYKNKWKSGGEHLFTAIELNEFEEVLNDFDIDKSQITIVSDITHYWSSIQIIEQNQAFATTITPNGMAVVEPSHAAYMHFISLVCGVNWNSDAVKGKMIHFQQVMNRIIDEYREMKKNVMVSDGNVKIPDSDVDSFIGEKEKKIEINKLLESAKKREEILRKRKLDKKNKSGSEPSGSGVKTVTPEAVGQNKPVPSEREIEPEKKKPMQSKLIQTSPDECDHCLKSNRVRDEVKKELEATKNKLKQLEEKAQQVDELERVLNENKKKIVKLESEAEKMKSLDKKASRVDELEKILEQRHKEIEELKLQNTKLTEENYDIRQMEGNAYEDMKLMEVDLRNLKAERRKLLESNKLLTESTDQLAEKVVQLEAQMECGKKETQSQQETPERDRIIKELEATSMRVLIQNQEQTKEIQNLLEKLKMSKQ</sequence>
<dbReference type="EMBL" id="WUAV01000003">
    <property type="protein sequence ID" value="KAF1762635.1"/>
    <property type="molecule type" value="Genomic_DNA"/>
</dbReference>
<feature type="compositionally biased region" description="Polar residues" evidence="2">
    <location>
        <begin position="323"/>
        <end position="332"/>
    </location>
</feature>
<dbReference type="KEGG" id="crq:GCK72_010897"/>
<evidence type="ECO:0000313" key="3">
    <source>
        <dbReference type="EMBL" id="KAF1762635.1"/>
    </source>
</evidence>
<dbReference type="RefSeq" id="XP_053587669.1">
    <property type="nucleotide sequence ID" value="XM_053728092.1"/>
</dbReference>
<accession>A0A6A5H6B3</accession>
<dbReference type="GeneID" id="9812375"/>
<dbReference type="CTD" id="9812375"/>
<dbReference type="AlphaFoldDB" id="A0A6A5H6B3"/>
<gene>
    <name evidence="3" type="ORF">GCK72_010897</name>
</gene>
<keyword evidence="1" id="KW-0175">Coiled coil</keyword>
<feature type="coiled-coil region" evidence="1">
    <location>
        <begin position="381"/>
        <end position="529"/>
    </location>
</feature>
<comment type="caution">
    <text evidence="3">The sequence shown here is derived from an EMBL/GenBank/DDBJ whole genome shotgun (WGS) entry which is preliminary data.</text>
</comment>
<reference evidence="3 4" key="1">
    <citation type="submission" date="2019-12" db="EMBL/GenBank/DDBJ databases">
        <title>Chromosome-level assembly of the Caenorhabditis remanei genome.</title>
        <authorList>
            <person name="Teterina A.A."/>
            <person name="Willis J.H."/>
            <person name="Phillips P.C."/>
        </authorList>
    </citation>
    <scope>NUCLEOTIDE SEQUENCE [LARGE SCALE GENOMIC DNA]</scope>
    <source>
        <strain evidence="3 4">PX506</strain>
        <tissue evidence="3">Whole organism</tissue>
    </source>
</reference>
<feature type="region of interest" description="Disordered" evidence="2">
    <location>
        <begin position="312"/>
        <end position="370"/>
    </location>
</feature>
<evidence type="ECO:0000256" key="1">
    <source>
        <dbReference type="SAM" id="Coils"/>
    </source>
</evidence>
<protein>
    <submittedName>
        <fullName evidence="3">Uncharacterized protein</fullName>
    </submittedName>
</protein>
<proteinExistence type="predicted"/>
<name>A0A6A5H6B3_CAERE</name>
<evidence type="ECO:0000256" key="2">
    <source>
        <dbReference type="SAM" id="MobiDB-lite"/>
    </source>
</evidence>
<evidence type="ECO:0000313" key="4">
    <source>
        <dbReference type="Proteomes" id="UP000483820"/>
    </source>
</evidence>